<gene>
    <name evidence="12" type="ORF">KC909_05180</name>
</gene>
<dbReference type="InterPro" id="IPR000713">
    <property type="entry name" value="Mur_ligase_N"/>
</dbReference>
<dbReference type="GO" id="GO:0051301">
    <property type="term" value="P:cell division"/>
    <property type="evidence" value="ECO:0007669"/>
    <property type="project" value="UniProtKB-KW"/>
</dbReference>
<dbReference type="InterPro" id="IPR036565">
    <property type="entry name" value="Mur-like_cat_sf"/>
</dbReference>
<protein>
    <recommendedName>
        <fullName evidence="14">UDP-N-acetylmuramate--L-alanine ligase</fullName>
    </recommendedName>
</protein>
<organism evidence="12 13">
    <name type="scientific">Candidatus Dojkabacteria bacterium</name>
    <dbReference type="NCBI Taxonomy" id="2099670"/>
    <lineage>
        <taxon>Bacteria</taxon>
        <taxon>Candidatus Dojkabacteria</taxon>
    </lineage>
</organism>
<evidence type="ECO:0000256" key="8">
    <source>
        <dbReference type="ARBA" id="ARBA00023316"/>
    </source>
</evidence>
<evidence type="ECO:0000259" key="9">
    <source>
        <dbReference type="Pfam" id="PF01225"/>
    </source>
</evidence>
<reference evidence="12" key="1">
    <citation type="submission" date="2020-04" db="EMBL/GenBank/DDBJ databases">
        <authorList>
            <person name="Zhang T."/>
        </authorList>
    </citation>
    <scope>NUCLEOTIDE SEQUENCE</scope>
    <source>
        <strain evidence="12">HKST-UBA14</strain>
    </source>
</reference>
<evidence type="ECO:0000256" key="4">
    <source>
        <dbReference type="ARBA" id="ARBA00022840"/>
    </source>
</evidence>
<evidence type="ECO:0000259" key="11">
    <source>
        <dbReference type="Pfam" id="PF08245"/>
    </source>
</evidence>
<dbReference type="Pfam" id="PF02875">
    <property type="entry name" value="Mur_ligase_C"/>
    <property type="match status" value="1"/>
</dbReference>
<dbReference type="InterPro" id="IPR004101">
    <property type="entry name" value="Mur_ligase_C"/>
</dbReference>
<dbReference type="AlphaFoldDB" id="A0A955L647"/>
<dbReference type="SUPFAM" id="SSF53623">
    <property type="entry name" value="MurD-like peptide ligases, catalytic domain"/>
    <property type="match status" value="1"/>
</dbReference>
<evidence type="ECO:0000256" key="3">
    <source>
        <dbReference type="ARBA" id="ARBA00022741"/>
    </source>
</evidence>
<proteinExistence type="predicted"/>
<dbReference type="Gene3D" id="3.40.1190.10">
    <property type="entry name" value="Mur-like, catalytic domain"/>
    <property type="match status" value="1"/>
</dbReference>
<dbReference type="GO" id="GO:0009252">
    <property type="term" value="P:peptidoglycan biosynthetic process"/>
    <property type="evidence" value="ECO:0007669"/>
    <property type="project" value="UniProtKB-KW"/>
</dbReference>
<dbReference type="GO" id="GO:0005524">
    <property type="term" value="F:ATP binding"/>
    <property type="evidence" value="ECO:0007669"/>
    <property type="project" value="UniProtKB-KW"/>
</dbReference>
<dbReference type="Gene3D" id="3.90.190.20">
    <property type="entry name" value="Mur ligase, C-terminal domain"/>
    <property type="match status" value="1"/>
</dbReference>
<evidence type="ECO:0000256" key="6">
    <source>
        <dbReference type="ARBA" id="ARBA00022984"/>
    </source>
</evidence>
<evidence type="ECO:0000256" key="5">
    <source>
        <dbReference type="ARBA" id="ARBA00022960"/>
    </source>
</evidence>
<evidence type="ECO:0000313" key="13">
    <source>
        <dbReference type="Proteomes" id="UP000783287"/>
    </source>
</evidence>
<comment type="caution">
    <text evidence="12">The sequence shown here is derived from an EMBL/GenBank/DDBJ whole genome shotgun (WGS) entry which is preliminary data.</text>
</comment>
<dbReference type="Gene3D" id="3.40.50.720">
    <property type="entry name" value="NAD(P)-binding Rossmann-like Domain"/>
    <property type="match status" value="1"/>
</dbReference>
<feature type="domain" description="Mur ligase central" evidence="11">
    <location>
        <begin position="116"/>
        <end position="307"/>
    </location>
</feature>
<dbReference type="SUPFAM" id="SSF53244">
    <property type="entry name" value="MurD-like peptide ligases, peptide-binding domain"/>
    <property type="match status" value="1"/>
</dbReference>
<keyword evidence="1" id="KW-0436">Ligase</keyword>
<keyword evidence="2" id="KW-0132">Cell division</keyword>
<reference evidence="12" key="2">
    <citation type="journal article" date="2021" name="Microbiome">
        <title>Successional dynamics and alternative stable states in a saline activated sludge microbial community over 9 years.</title>
        <authorList>
            <person name="Wang Y."/>
            <person name="Ye J."/>
            <person name="Ju F."/>
            <person name="Liu L."/>
            <person name="Boyd J.A."/>
            <person name="Deng Y."/>
            <person name="Parks D.H."/>
            <person name="Jiang X."/>
            <person name="Yin X."/>
            <person name="Woodcroft B.J."/>
            <person name="Tyson G.W."/>
            <person name="Hugenholtz P."/>
            <person name="Polz M.F."/>
            <person name="Zhang T."/>
        </authorList>
    </citation>
    <scope>NUCLEOTIDE SEQUENCE</scope>
    <source>
        <strain evidence="12">HKST-UBA14</strain>
    </source>
</reference>
<dbReference type="InterPro" id="IPR036615">
    <property type="entry name" value="Mur_ligase_C_dom_sf"/>
</dbReference>
<evidence type="ECO:0000313" key="12">
    <source>
        <dbReference type="EMBL" id="MCA9383734.1"/>
    </source>
</evidence>
<dbReference type="InterPro" id="IPR013221">
    <property type="entry name" value="Mur_ligase_cen"/>
</dbReference>
<dbReference type="GO" id="GO:0008360">
    <property type="term" value="P:regulation of cell shape"/>
    <property type="evidence" value="ECO:0007669"/>
    <property type="project" value="UniProtKB-KW"/>
</dbReference>
<evidence type="ECO:0000256" key="2">
    <source>
        <dbReference type="ARBA" id="ARBA00022618"/>
    </source>
</evidence>
<dbReference type="InterPro" id="IPR050061">
    <property type="entry name" value="MurCDEF_pg_biosynth"/>
</dbReference>
<sequence length="478" mass="54480">MSDKKKWVHIIGISGVTTSGVAKMFLDLGWKVTGSDKGFFPPVSTFLEKNNLEIAPGYKAERLHDGEQIPDLVVAQGVKGNTNPEYVEAEKLGVRIINYPQVLSEYVIHPHNSIVVTGTYGKTTINSMLIKIFQQAEKEISYMVGGFTTNFDQTVKAKQDNTEYSIVEGDEYLVSLEETTSKFFKYSAKYLIVNAVKWDHPDMFPTEEEYILNFEKLVKDVPADGLIVANANDENTVRVTKLARCKVIYYSIDIEKAFVKPQWYLIKESKPLPTIVRDPEQNVAEIIPYEKQIIGDFNEENILAASVLSYELGIRKERIQEAIADFKGIKRRLEKRYENEKAIIVDDFGSSPPKAIGTLNAIKDDFPDWKIIAIFEPNTGNRTQQSLELYDNAFEKADKLILPRFTKLPSTDQERFNADDLATYLENKNVFVTYIPNDSELVEYLTQEAKQDEKTIIVFMGSHSFRRMIDKLVANLDE</sequence>
<dbReference type="GO" id="GO:0016881">
    <property type="term" value="F:acid-amino acid ligase activity"/>
    <property type="evidence" value="ECO:0007669"/>
    <property type="project" value="InterPro"/>
</dbReference>
<dbReference type="EMBL" id="JAGQLK010000122">
    <property type="protein sequence ID" value="MCA9383734.1"/>
    <property type="molecule type" value="Genomic_DNA"/>
</dbReference>
<dbReference type="Pfam" id="PF01225">
    <property type="entry name" value="Mur_ligase"/>
    <property type="match status" value="1"/>
</dbReference>
<keyword evidence="8" id="KW-0961">Cell wall biogenesis/degradation</keyword>
<dbReference type="PANTHER" id="PTHR43445">
    <property type="entry name" value="UDP-N-ACETYLMURAMATE--L-ALANINE LIGASE-RELATED"/>
    <property type="match status" value="1"/>
</dbReference>
<keyword evidence="4" id="KW-0067">ATP-binding</keyword>
<feature type="domain" description="Mur ligase N-terminal catalytic" evidence="9">
    <location>
        <begin position="8"/>
        <end position="106"/>
    </location>
</feature>
<evidence type="ECO:0000259" key="10">
    <source>
        <dbReference type="Pfam" id="PF02875"/>
    </source>
</evidence>
<keyword evidence="3" id="KW-0547">Nucleotide-binding</keyword>
<dbReference type="PANTHER" id="PTHR43445:SF5">
    <property type="entry name" value="UDP-N-ACETYLMURAMATE--L-ALANYL-GAMMA-D-GLUTAMYL-MESO-2,6-DIAMINOHEPTANDIOATE LIGASE"/>
    <property type="match status" value="1"/>
</dbReference>
<dbReference type="GO" id="GO:0071555">
    <property type="term" value="P:cell wall organization"/>
    <property type="evidence" value="ECO:0007669"/>
    <property type="project" value="UniProtKB-KW"/>
</dbReference>
<dbReference type="Pfam" id="PF08245">
    <property type="entry name" value="Mur_ligase_M"/>
    <property type="match status" value="1"/>
</dbReference>
<evidence type="ECO:0008006" key="14">
    <source>
        <dbReference type="Google" id="ProtNLM"/>
    </source>
</evidence>
<evidence type="ECO:0000256" key="7">
    <source>
        <dbReference type="ARBA" id="ARBA00023306"/>
    </source>
</evidence>
<evidence type="ECO:0000256" key="1">
    <source>
        <dbReference type="ARBA" id="ARBA00022598"/>
    </source>
</evidence>
<keyword evidence="5" id="KW-0133">Cell shape</keyword>
<keyword evidence="7" id="KW-0131">Cell cycle</keyword>
<feature type="domain" description="Mur ligase C-terminal" evidence="10">
    <location>
        <begin position="331"/>
        <end position="462"/>
    </location>
</feature>
<name>A0A955L647_9BACT</name>
<keyword evidence="6" id="KW-0573">Peptidoglycan synthesis</keyword>
<accession>A0A955L647</accession>
<dbReference type="SUPFAM" id="SSF51984">
    <property type="entry name" value="MurCD N-terminal domain"/>
    <property type="match status" value="1"/>
</dbReference>
<dbReference type="Proteomes" id="UP000783287">
    <property type="component" value="Unassembled WGS sequence"/>
</dbReference>